<dbReference type="AlphaFoldDB" id="A0A483CT96"/>
<proteinExistence type="predicted"/>
<protein>
    <submittedName>
        <fullName evidence="1">Uncharacterized protein</fullName>
    </submittedName>
</protein>
<sequence>MDLEFPRYEHDPALGVTEIEFVARFTGAIPSRQEILAELALVSGADPASIDLGRLRPRARRGEVRGSARITERR</sequence>
<dbReference type="RefSeq" id="WP_130645936.1">
    <property type="nucleotide sequence ID" value="NZ_PGCL01000001.1"/>
</dbReference>
<gene>
    <name evidence="1" type="ORF">CUJ86_02290</name>
</gene>
<comment type="caution">
    <text evidence="1">The sequence shown here is derived from an EMBL/GenBank/DDBJ whole genome shotgun (WGS) entry which is preliminary data.</text>
</comment>
<reference evidence="1" key="1">
    <citation type="submission" date="2017-11" db="EMBL/GenBank/DDBJ databases">
        <title>Isolation and Characterization of Methanofollis Species from Methane Seep Offshore SW Taiwan.</title>
        <authorList>
            <person name="Teng N.-H."/>
            <person name="Lai M.-C."/>
            <person name="Chen S.-C."/>
        </authorList>
    </citation>
    <scope>NUCLEOTIDE SEQUENCE [LARGE SCALE GENOMIC DNA]</scope>
    <source>
        <strain evidence="1">FWC-SCC2</strain>
    </source>
</reference>
<dbReference type="InterPro" id="IPR012677">
    <property type="entry name" value="Nucleotide-bd_a/b_plait_sf"/>
</dbReference>
<keyword evidence="2" id="KW-1185">Reference proteome</keyword>
<accession>A0A483CT96</accession>
<evidence type="ECO:0000313" key="1">
    <source>
        <dbReference type="EMBL" id="TAJ45574.1"/>
    </source>
</evidence>
<dbReference type="EMBL" id="PGCL01000001">
    <property type="protein sequence ID" value="TAJ45574.1"/>
    <property type="molecule type" value="Genomic_DNA"/>
</dbReference>
<name>A0A483CT96_9EURY</name>
<dbReference type="Gene3D" id="3.30.70.330">
    <property type="match status" value="1"/>
</dbReference>
<dbReference type="OrthoDB" id="27533at2157"/>
<organism evidence="1 2">
    <name type="scientific">Methanofollis fontis</name>
    <dbReference type="NCBI Taxonomy" id="2052832"/>
    <lineage>
        <taxon>Archaea</taxon>
        <taxon>Methanobacteriati</taxon>
        <taxon>Methanobacteriota</taxon>
        <taxon>Stenosarchaea group</taxon>
        <taxon>Methanomicrobia</taxon>
        <taxon>Methanomicrobiales</taxon>
        <taxon>Methanomicrobiaceae</taxon>
        <taxon>Methanofollis</taxon>
    </lineage>
</organism>
<evidence type="ECO:0000313" key="2">
    <source>
        <dbReference type="Proteomes" id="UP000292580"/>
    </source>
</evidence>
<dbReference type="Proteomes" id="UP000292580">
    <property type="component" value="Unassembled WGS sequence"/>
</dbReference>